<accession>R7ZLI2</accession>
<dbReference type="PATRIC" id="fig|1288963.3.peg.4639"/>
<dbReference type="STRING" id="1232681.ADIS_4649"/>
<name>R7ZLI2_9BACT</name>
<evidence type="ECO:0000313" key="4">
    <source>
        <dbReference type="EMBL" id="EON74955.1"/>
    </source>
</evidence>
<dbReference type="GO" id="GO:0016787">
    <property type="term" value="F:hydrolase activity"/>
    <property type="evidence" value="ECO:0007669"/>
    <property type="project" value="UniProtKB-KW"/>
</dbReference>
<comment type="caution">
    <text evidence="4">The sequence shown here is derived from an EMBL/GenBank/DDBJ whole genome shotgun (WGS) entry which is preliminary data.</text>
</comment>
<evidence type="ECO:0000256" key="1">
    <source>
        <dbReference type="ARBA" id="ARBA00006429"/>
    </source>
</evidence>
<sequence>MNKRFFLFIALVLASAFLLYCAGTKIEPGKSIGVQKEEKGFVTPKGFYPPVENLKGEELKRVLHLTIRNHRTFSYQELWNILPELDRCPSNEGNVLLLYTRRSQAAAFRDRGTRFRYEDAGYTLIDAWNREHVWPKSHGFPNPTDTAYTDLHHIRPTDRSVNSARNTRSFHWADRVFFDNRGEVETLSKIGAGSWTWEPPDDVKGDVARMLFYMAVRYEGPDYDLELVDSIVPRQNKSPILGKLSTLLEWHGLDPVDEMERERNDRIYRDYQGNRNPFVDHPEWVELIWDGN</sequence>
<comment type="similarity">
    <text evidence="1">Belongs to the EndA/NucM nuclease family.</text>
</comment>
<dbReference type="SUPFAM" id="SSF54060">
    <property type="entry name" value="His-Me finger endonucleases"/>
    <property type="match status" value="1"/>
</dbReference>
<dbReference type="Proteomes" id="UP000013909">
    <property type="component" value="Unassembled WGS sequence"/>
</dbReference>
<gene>
    <name evidence="4" type="ORF">ADIS_4649</name>
</gene>
<keyword evidence="3" id="KW-0378">Hydrolase</keyword>
<dbReference type="Pfam" id="PF04231">
    <property type="entry name" value="Endonuclease_1"/>
    <property type="match status" value="1"/>
</dbReference>
<reference evidence="4 5" key="1">
    <citation type="submission" date="2013-02" db="EMBL/GenBank/DDBJ databases">
        <title>A novel strain isolated from Lonar lake, Maharashtra, India.</title>
        <authorList>
            <person name="Singh A."/>
        </authorList>
    </citation>
    <scope>NUCLEOTIDE SEQUENCE [LARGE SCALE GENOMIC DNA]</scope>
    <source>
        <strain evidence="4 5">AK24</strain>
    </source>
</reference>
<evidence type="ECO:0000256" key="3">
    <source>
        <dbReference type="ARBA" id="ARBA00022801"/>
    </source>
</evidence>
<dbReference type="GO" id="GO:0004518">
    <property type="term" value="F:nuclease activity"/>
    <property type="evidence" value="ECO:0007669"/>
    <property type="project" value="UniProtKB-KW"/>
</dbReference>
<proteinExistence type="inferred from homology"/>
<dbReference type="RefSeq" id="WP_010856760.1">
    <property type="nucleotide sequence ID" value="NZ_AQHR01000114.1"/>
</dbReference>
<dbReference type="PANTHER" id="PTHR33607:SF2">
    <property type="entry name" value="ENDONUCLEASE-1"/>
    <property type="match status" value="1"/>
</dbReference>
<dbReference type="InterPro" id="IPR007346">
    <property type="entry name" value="Endonuclease-I"/>
</dbReference>
<keyword evidence="5" id="KW-1185">Reference proteome</keyword>
<protein>
    <submittedName>
        <fullName evidence="4">Extracellular ribonuclease</fullName>
    </submittedName>
</protein>
<keyword evidence="2" id="KW-0540">Nuclease</keyword>
<dbReference type="InterPro" id="IPR044925">
    <property type="entry name" value="His-Me_finger_sf"/>
</dbReference>
<organism evidence="4 5">
    <name type="scientific">Lunatimonas lonarensis</name>
    <dbReference type="NCBI Taxonomy" id="1232681"/>
    <lineage>
        <taxon>Bacteria</taxon>
        <taxon>Pseudomonadati</taxon>
        <taxon>Bacteroidota</taxon>
        <taxon>Cytophagia</taxon>
        <taxon>Cytophagales</taxon>
        <taxon>Cyclobacteriaceae</taxon>
    </lineage>
</organism>
<dbReference type="OrthoDB" id="9770276at2"/>
<dbReference type="AlphaFoldDB" id="R7ZLI2"/>
<evidence type="ECO:0000256" key="2">
    <source>
        <dbReference type="ARBA" id="ARBA00022722"/>
    </source>
</evidence>
<evidence type="ECO:0000313" key="5">
    <source>
        <dbReference type="Proteomes" id="UP000013909"/>
    </source>
</evidence>
<dbReference type="PANTHER" id="PTHR33607">
    <property type="entry name" value="ENDONUCLEASE-1"/>
    <property type="match status" value="1"/>
</dbReference>
<dbReference type="EMBL" id="AQHR01000114">
    <property type="protein sequence ID" value="EON74955.1"/>
    <property type="molecule type" value="Genomic_DNA"/>
</dbReference>